<reference evidence="2 3" key="1">
    <citation type="submission" date="2020-07" db="EMBL/GenBank/DDBJ databases">
        <title>Draft genome and description of Corynebacterium haemomassiliense strain Marseile-Q3615 sp. nov.</title>
        <authorList>
            <person name="Boxberger M."/>
            <person name="La Scola B."/>
        </authorList>
    </citation>
    <scope>NUCLEOTIDE SEQUENCE [LARGE SCALE GENOMIC DNA]</scope>
    <source>
        <strain evidence="2 3">Marseille-Q3615</strain>
    </source>
</reference>
<dbReference type="GO" id="GO:0008270">
    <property type="term" value="F:zinc ion binding"/>
    <property type="evidence" value="ECO:0007669"/>
    <property type="project" value="InterPro"/>
</dbReference>
<dbReference type="Pfam" id="PF01844">
    <property type="entry name" value="HNH"/>
    <property type="match status" value="1"/>
</dbReference>
<feature type="domain" description="HNH nuclease" evidence="1">
    <location>
        <begin position="258"/>
        <end position="309"/>
    </location>
</feature>
<organism evidence="2 3">
    <name type="scientific">Corynebacterium haemomassiliense</name>
    <dbReference type="NCBI Taxonomy" id="2754726"/>
    <lineage>
        <taxon>Bacteria</taxon>
        <taxon>Bacillati</taxon>
        <taxon>Actinomycetota</taxon>
        <taxon>Actinomycetes</taxon>
        <taxon>Mycobacteriales</taxon>
        <taxon>Corynebacteriaceae</taxon>
        <taxon>Corynebacterium</taxon>
    </lineage>
</organism>
<dbReference type="InterPro" id="IPR002711">
    <property type="entry name" value="HNH"/>
</dbReference>
<evidence type="ECO:0000259" key="1">
    <source>
        <dbReference type="SMART" id="SM00507"/>
    </source>
</evidence>
<proteinExistence type="predicted"/>
<dbReference type="Gene3D" id="1.10.30.50">
    <property type="match status" value="1"/>
</dbReference>
<dbReference type="Proteomes" id="UP000523682">
    <property type="component" value="Unassembled WGS sequence"/>
</dbReference>
<keyword evidence="2" id="KW-0540">Nuclease</keyword>
<gene>
    <name evidence="2" type="ORF">H0193_09850</name>
</gene>
<keyword evidence="2" id="KW-0255">Endonuclease</keyword>
<dbReference type="AlphaFoldDB" id="A0A7W2EC98"/>
<keyword evidence="3" id="KW-1185">Reference proteome</keyword>
<accession>A0A7W2EC98</accession>
<dbReference type="InterPro" id="IPR003615">
    <property type="entry name" value="HNH_nuc"/>
</dbReference>
<comment type="caution">
    <text evidence="2">The sequence shown here is derived from an EMBL/GenBank/DDBJ whole genome shotgun (WGS) entry which is preliminary data.</text>
</comment>
<evidence type="ECO:0000313" key="2">
    <source>
        <dbReference type="EMBL" id="MBA5245098.1"/>
    </source>
</evidence>
<dbReference type="GO" id="GO:0003676">
    <property type="term" value="F:nucleic acid binding"/>
    <property type="evidence" value="ECO:0007669"/>
    <property type="project" value="InterPro"/>
</dbReference>
<keyword evidence="2" id="KW-0378">Hydrolase</keyword>
<sequence>MNQFDAFIQAMAAASMETLRHFDLSVALGAGMAPDRARAWDAMQKVYYGPTKFTRKQAVAAQKARGFSLDELALIERRVGGVKDLGERWRLRLALLDVTGGYRAIERAARELVPRDDDTPKKQQVAFSAPKNGRARITIDTTDRKAADLEHRLRQDIDATQPAAAQMEEAFWRIVEGKTGGVVAAAPRPIVMVPITEHARIMAGDGDDVILTLTDGTIMTGAEYLQQEFGEALEVAAFHPEEGAVNLYDTERFANQKQRDLAYMVSPVCAFPGCRHGALGSEIHHVDAWKHGGYTNMNNLVPLCRYHNRVNDDDPWRKSRGRITMIRGAPWWISPRGYHLRNTDRGALDQLFGPRSTPLP</sequence>
<dbReference type="RefSeq" id="WP_181889765.1">
    <property type="nucleotide sequence ID" value="NZ_CP170998.1"/>
</dbReference>
<name>A0A7W2EC98_9CORY</name>
<protein>
    <submittedName>
        <fullName evidence="2">HNH endonuclease</fullName>
    </submittedName>
</protein>
<dbReference type="GO" id="GO:0004519">
    <property type="term" value="F:endonuclease activity"/>
    <property type="evidence" value="ECO:0007669"/>
    <property type="project" value="UniProtKB-KW"/>
</dbReference>
<dbReference type="EMBL" id="JACDTZ010000002">
    <property type="protein sequence ID" value="MBA5245098.1"/>
    <property type="molecule type" value="Genomic_DNA"/>
</dbReference>
<dbReference type="CDD" id="cd00085">
    <property type="entry name" value="HNHc"/>
    <property type="match status" value="1"/>
</dbReference>
<evidence type="ECO:0000313" key="3">
    <source>
        <dbReference type="Proteomes" id="UP000523682"/>
    </source>
</evidence>
<dbReference type="SMART" id="SM00507">
    <property type="entry name" value="HNHc"/>
    <property type="match status" value="1"/>
</dbReference>